<gene>
    <name evidence="3" type="ORF">HII27_02215</name>
</gene>
<dbReference type="GO" id="GO:0016787">
    <property type="term" value="F:hydrolase activity"/>
    <property type="evidence" value="ECO:0007669"/>
    <property type="project" value="UniProtKB-KW"/>
</dbReference>
<protein>
    <submittedName>
        <fullName evidence="3">Alpha/beta hydrolase</fullName>
    </submittedName>
</protein>
<dbReference type="Proteomes" id="UP000607331">
    <property type="component" value="Unassembled WGS sequence"/>
</dbReference>
<dbReference type="Gene3D" id="3.40.50.1820">
    <property type="entry name" value="alpha/beta hydrolase"/>
    <property type="match status" value="1"/>
</dbReference>
<dbReference type="InterPro" id="IPR049492">
    <property type="entry name" value="BD-FAE-like_dom"/>
</dbReference>
<dbReference type="InterPro" id="IPR029058">
    <property type="entry name" value="AB_hydrolase_fold"/>
</dbReference>
<evidence type="ECO:0000259" key="2">
    <source>
        <dbReference type="Pfam" id="PF20434"/>
    </source>
</evidence>
<feature type="domain" description="BD-FAE-like" evidence="2">
    <location>
        <begin position="68"/>
        <end position="159"/>
    </location>
</feature>
<sequence>MSIDLDFENLSVRAVEYNARASVKDFDGCMVEYAELAREAKLKTPGIYDLHYGMAAAERLDLFPTPIQPAPLLIFIHGGYWHSQRKEEACSMAAAFSQNGVAVATLEYTLAPEATLSEIVHEVRSAVAWLYHNGEKFGIDPERIFVSGSSAGGHLCGMLIPDDWQLRYRLPSNAIKGVLALSGLYDLRPLCETYINEWLNLSIVQAKKLSPIFSLPGKAYAPKILLSVGALETLGFKNQTEAYYQACCDQGLDVKLLEDHKSNHFTLVNNLADPQSEMFQSAMEMINSFR</sequence>
<name>A0ABR6RNA9_9ENTR</name>
<keyword evidence="4" id="KW-1185">Reference proteome</keyword>
<reference evidence="3 4" key="1">
    <citation type="submission" date="2020-04" db="EMBL/GenBank/DDBJ databases">
        <title>The draft genome of Kluyvera sichuanensis strain SCKS090646.</title>
        <authorList>
            <person name="Wei L."/>
            <person name="Liu L."/>
            <person name="Feng Y."/>
            <person name="Zong Z."/>
        </authorList>
    </citation>
    <scope>NUCLEOTIDE SEQUENCE [LARGE SCALE GENOMIC DNA]</scope>
    <source>
        <strain evidence="3 4">090646</strain>
    </source>
</reference>
<dbReference type="SUPFAM" id="SSF53474">
    <property type="entry name" value="alpha/beta-Hydrolases"/>
    <property type="match status" value="1"/>
</dbReference>
<accession>A0ABR6RNA9</accession>
<dbReference type="GeneID" id="98387934"/>
<evidence type="ECO:0000313" key="3">
    <source>
        <dbReference type="EMBL" id="MBC1184523.1"/>
    </source>
</evidence>
<evidence type="ECO:0000313" key="4">
    <source>
        <dbReference type="Proteomes" id="UP000607331"/>
    </source>
</evidence>
<organism evidence="3 4">
    <name type="scientific">Kluyvera sichuanensis</name>
    <dbReference type="NCBI Taxonomy" id="2725494"/>
    <lineage>
        <taxon>Bacteria</taxon>
        <taxon>Pseudomonadati</taxon>
        <taxon>Pseudomonadota</taxon>
        <taxon>Gammaproteobacteria</taxon>
        <taxon>Enterobacterales</taxon>
        <taxon>Enterobacteriaceae</taxon>
        <taxon>Kluyvera</taxon>
    </lineage>
</organism>
<dbReference type="RefSeq" id="WP_185666325.1">
    <property type="nucleotide sequence ID" value="NZ_CP162271.1"/>
</dbReference>
<dbReference type="PANTHER" id="PTHR48081">
    <property type="entry name" value="AB HYDROLASE SUPERFAMILY PROTEIN C4A8.06C"/>
    <property type="match status" value="1"/>
</dbReference>
<dbReference type="Pfam" id="PF20434">
    <property type="entry name" value="BD-FAE"/>
    <property type="match status" value="1"/>
</dbReference>
<keyword evidence="1 3" id="KW-0378">Hydrolase</keyword>
<evidence type="ECO:0000256" key="1">
    <source>
        <dbReference type="ARBA" id="ARBA00022801"/>
    </source>
</evidence>
<dbReference type="EMBL" id="JABBJF010000001">
    <property type="protein sequence ID" value="MBC1184523.1"/>
    <property type="molecule type" value="Genomic_DNA"/>
</dbReference>
<comment type="caution">
    <text evidence="3">The sequence shown here is derived from an EMBL/GenBank/DDBJ whole genome shotgun (WGS) entry which is preliminary data.</text>
</comment>
<dbReference type="PANTHER" id="PTHR48081:SF33">
    <property type="entry name" value="KYNURENINE FORMAMIDASE"/>
    <property type="match status" value="1"/>
</dbReference>
<proteinExistence type="predicted"/>
<dbReference type="InterPro" id="IPR050300">
    <property type="entry name" value="GDXG_lipolytic_enzyme"/>
</dbReference>